<dbReference type="Gene3D" id="3.30.200.20">
    <property type="entry name" value="Phosphorylase Kinase, domain 1"/>
    <property type="match status" value="1"/>
</dbReference>
<dbReference type="InterPro" id="IPR011009">
    <property type="entry name" value="Kinase-like_dom_sf"/>
</dbReference>
<dbReference type="InterPro" id="IPR000719">
    <property type="entry name" value="Prot_kinase_dom"/>
</dbReference>
<feature type="compositionally biased region" description="Polar residues" evidence="6">
    <location>
        <begin position="728"/>
        <end position="739"/>
    </location>
</feature>
<evidence type="ECO:0000256" key="6">
    <source>
        <dbReference type="SAM" id="MobiDB-lite"/>
    </source>
</evidence>
<evidence type="ECO:0000313" key="8">
    <source>
        <dbReference type="Proteomes" id="UP000694888"/>
    </source>
</evidence>
<feature type="compositionally biased region" description="Low complexity" evidence="6">
    <location>
        <begin position="555"/>
        <end position="564"/>
    </location>
</feature>
<keyword evidence="8" id="KW-1185">Reference proteome</keyword>
<feature type="compositionally biased region" description="Low complexity" evidence="6">
    <location>
        <begin position="754"/>
        <end position="770"/>
    </location>
</feature>
<dbReference type="InterPro" id="IPR016024">
    <property type="entry name" value="ARM-type_fold"/>
</dbReference>
<organism evidence="8 9">
    <name type="scientific">Aplysia californica</name>
    <name type="common">California sea hare</name>
    <dbReference type="NCBI Taxonomy" id="6500"/>
    <lineage>
        <taxon>Eukaryota</taxon>
        <taxon>Metazoa</taxon>
        <taxon>Spiralia</taxon>
        <taxon>Lophotrochozoa</taxon>
        <taxon>Mollusca</taxon>
        <taxon>Gastropoda</taxon>
        <taxon>Heterobranchia</taxon>
        <taxon>Euthyneura</taxon>
        <taxon>Tectipleura</taxon>
        <taxon>Aplysiida</taxon>
        <taxon>Aplysioidea</taxon>
        <taxon>Aplysiidae</taxon>
        <taxon>Aplysia</taxon>
    </lineage>
</organism>
<dbReference type="Pfam" id="PF00069">
    <property type="entry name" value="Pkinase"/>
    <property type="match status" value="1"/>
</dbReference>
<feature type="compositionally biased region" description="Gly residues" evidence="6">
    <location>
        <begin position="844"/>
        <end position="856"/>
    </location>
</feature>
<evidence type="ECO:0000313" key="9">
    <source>
        <dbReference type="RefSeq" id="XP_012942077.1"/>
    </source>
</evidence>
<feature type="compositionally biased region" description="Basic and acidic residues" evidence="6">
    <location>
        <begin position="711"/>
        <end position="720"/>
    </location>
</feature>
<comment type="similarity">
    <text evidence="1">Belongs to the protein kinase superfamily.</text>
</comment>
<feature type="compositionally biased region" description="Gly residues" evidence="6">
    <location>
        <begin position="825"/>
        <end position="837"/>
    </location>
</feature>
<feature type="region of interest" description="Disordered" evidence="6">
    <location>
        <begin position="581"/>
        <end position="909"/>
    </location>
</feature>
<feature type="compositionally biased region" description="Acidic residues" evidence="6">
    <location>
        <begin position="637"/>
        <end position="654"/>
    </location>
</feature>
<dbReference type="Gene3D" id="1.10.510.10">
    <property type="entry name" value="Transferase(Phosphotransferase) domain 1"/>
    <property type="match status" value="1"/>
</dbReference>
<name>A0ABM1A702_APLCA</name>
<evidence type="ECO:0000259" key="7">
    <source>
        <dbReference type="PROSITE" id="PS50011"/>
    </source>
</evidence>
<feature type="compositionally biased region" description="Acidic residues" evidence="6">
    <location>
        <begin position="661"/>
        <end position="670"/>
    </location>
</feature>
<gene>
    <name evidence="9" type="primary">LOC101853483</name>
</gene>
<dbReference type="SUPFAM" id="SSF48371">
    <property type="entry name" value="ARM repeat"/>
    <property type="match status" value="1"/>
</dbReference>
<evidence type="ECO:0000256" key="1">
    <source>
        <dbReference type="ARBA" id="ARBA00038349"/>
    </source>
</evidence>
<dbReference type="PROSITE" id="PS50011">
    <property type="entry name" value="PROTEIN_KINASE_DOM"/>
    <property type="match status" value="1"/>
</dbReference>
<feature type="repeat" description="HEAT" evidence="5">
    <location>
        <begin position="388"/>
        <end position="426"/>
    </location>
</feature>
<proteinExistence type="inferred from homology"/>
<dbReference type="SUPFAM" id="SSF56112">
    <property type="entry name" value="Protein kinase-like (PK-like)"/>
    <property type="match status" value="1"/>
</dbReference>
<evidence type="ECO:0000256" key="2">
    <source>
        <dbReference type="ARBA" id="ARBA00040972"/>
    </source>
</evidence>
<evidence type="ECO:0000256" key="5">
    <source>
        <dbReference type="PROSITE-ProRule" id="PRU00103"/>
    </source>
</evidence>
<dbReference type="Proteomes" id="UP000694888">
    <property type="component" value="Unplaced"/>
</dbReference>
<dbReference type="PANTHER" id="PTHR12984:SF3">
    <property type="entry name" value="N-TERMINAL KINASE-LIKE PROTEIN"/>
    <property type="match status" value="1"/>
</dbReference>
<feature type="compositionally biased region" description="Polar residues" evidence="6">
    <location>
        <begin position="596"/>
        <end position="605"/>
    </location>
</feature>
<feature type="compositionally biased region" description="Acidic residues" evidence="6">
    <location>
        <begin position="686"/>
        <end position="695"/>
    </location>
</feature>
<dbReference type="PANTHER" id="PTHR12984">
    <property type="entry name" value="SCY1-RELATED S/T PROTEIN KINASE-LIKE"/>
    <property type="match status" value="1"/>
</dbReference>
<protein>
    <recommendedName>
        <fullName evidence="2">N-terminal kinase-like protein</fullName>
    </recommendedName>
    <alternativeName>
        <fullName evidence="3">SCY1-like protein 1</fullName>
    </alternativeName>
</protein>
<reference evidence="9" key="1">
    <citation type="submission" date="2025-08" db="UniProtKB">
        <authorList>
            <consortium name="RefSeq"/>
        </authorList>
    </citation>
    <scope>IDENTIFICATION</scope>
</reference>
<feature type="domain" description="Protein kinase" evidence="7">
    <location>
        <begin position="11"/>
        <end position="271"/>
    </location>
</feature>
<comment type="function">
    <text evidence="4">Regulates COPI-mediated retrograde protein traffic at the interface between the Golgi apparatus and the endoplasmic reticulum. Involved in the maintenance of the Golgi apparatus morphology.</text>
</comment>
<dbReference type="Gene3D" id="1.25.10.10">
    <property type="entry name" value="Leucine-rich Repeat Variant"/>
    <property type="match status" value="1"/>
</dbReference>
<feature type="compositionally biased region" description="Low complexity" evidence="6">
    <location>
        <begin position="606"/>
        <end position="636"/>
    </location>
</feature>
<accession>A0ABM1A702</accession>
<feature type="region of interest" description="Disordered" evidence="6">
    <location>
        <begin position="540"/>
        <end position="564"/>
    </location>
</feature>
<feature type="compositionally biased region" description="Low complexity" evidence="6">
    <location>
        <begin position="784"/>
        <end position="807"/>
    </location>
</feature>
<dbReference type="RefSeq" id="XP_012942077.1">
    <property type="nucleotide sequence ID" value="XM_013086623.2"/>
</dbReference>
<feature type="compositionally biased region" description="Basic and acidic residues" evidence="6">
    <location>
        <begin position="863"/>
        <end position="893"/>
    </location>
</feature>
<dbReference type="PROSITE" id="PS50077">
    <property type="entry name" value="HEAT_REPEAT"/>
    <property type="match status" value="1"/>
</dbReference>
<dbReference type="InterPro" id="IPR011989">
    <property type="entry name" value="ARM-like"/>
</dbReference>
<evidence type="ECO:0000256" key="4">
    <source>
        <dbReference type="ARBA" id="ARBA00056114"/>
    </source>
</evidence>
<evidence type="ECO:0000256" key="3">
    <source>
        <dbReference type="ARBA" id="ARBA00042347"/>
    </source>
</evidence>
<dbReference type="InterPro" id="IPR051177">
    <property type="entry name" value="CIK-Related_Protein"/>
</dbReference>
<sequence length="909" mass="99285">MWSFFSRDPTKDFHYDIGEKVLGLEDKSIWTLHQGKKKSTGDPVSIFAFDVKGASDTQVQTAKSSLKRIKTLRHPNILTFLDGVETDKVIYFATEPVIPLETYLRDHDSEGHNEVAISWGLHQVVKGLSFLVNDCSLIHNNVCMASIFVDPAGEWKLGGVDYMYPAQGPDSVPPMKILPLLERYDSPEKTEGRKVKSEKWSADMWGLGCLIWEVFNESLPRTAALKSPGKIPQSLIPNYCELVGANPRSRPNPAKFIESCRQRGGFMHNTFVDSMLFLEEIQIKDQAEKNKFFASLTPSLDSFPSAFCRNKILPQLLNAFEYGNAGSSVLAPMFKIGKHLDTEEYQKKIVPCVVKLFSSPDRATRVKLLQQIEFFVEHLQPGTVNDQIFPHVNSGFMDTNPMVRESTIKAMLHLAPKLNYKNLNEELMKQFARLQAKDDQGGIRTNTTVCLGKIACYINPAMRQKILCSAFMRAVKDPFPPARQAGILGIAATQNFYQLNEVALRLLPALCAITRDPDKGVRDQAFKTIKGFVSKLEKVSEDPDLEQEYEKEVMSGNTSGAASSGWAGWAVTGMSSLTSKIYNKSTPKPQGGATKTPETSSAGNQPASKSSSTPSAPSAASGLSATSKKSDFGFQDQDADDDDDDAETKSDDDEPKGGGWDDVEDWGDLDESSKGDNITSAADGGGWDDDEDWGSLEDTGFSAKPAAKPSDPFDRTKLKPEEDEFVSTRGSGLPTTGSYNWGGEDEQGGDFFNSVVSTKKPRSKSSTPSRDTPPRQTPPRDSPARSSPARKSPSPAPSSARKLSKPSTGAWEDAGWGDDASTQGIGSGTTGSGGGTSGWDDDSGGGWGGDEWGGLEGTSSRGGETEAERLKREKAEKRQQRQKELQEKREARKSSGAMKLGAKKVPDFS</sequence>
<dbReference type="InterPro" id="IPR021133">
    <property type="entry name" value="HEAT_type_2"/>
</dbReference>
<dbReference type="GeneID" id="101853483"/>